<dbReference type="Pfam" id="PF13505">
    <property type="entry name" value="OMP_b-brl"/>
    <property type="match status" value="1"/>
</dbReference>
<organism evidence="8 9">
    <name type="scientific">Nitratireductor aestuarii</name>
    <dbReference type="NCBI Taxonomy" id="1735103"/>
    <lineage>
        <taxon>Bacteria</taxon>
        <taxon>Pseudomonadati</taxon>
        <taxon>Pseudomonadota</taxon>
        <taxon>Alphaproteobacteria</taxon>
        <taxon>Hyphomicrobiales</taxon>
        <taxon>Phyllobacteriaceae</taxon>
        <taxon>Nitratireductor</taxon>
    </lineage>
</organism>
<feature type="domain" description="Outer membrane protein beta-barrel" evidence="7">
    <location>
        <begin position="31"/>
        <end position="218"/>
    </location>
</feature>
<comment type="similarity">
    <text evidence="5">Belongs to the Omp25/RopB family.</text>
</comment>
<dbReference type="InterPro" id="IPR027385">
    <property type="entry name" value="Beta-barrel_OMP"/>
</dbReference>
<evidence type="ECO:0000313" key="8">
    <source>
        <dbReference type="EMBL" id="GGA54856.1"/>
    </source>
</evidence>
<reference evidence="8" key="1">
    <citation type="journal article" date="2014" name="Int. J. Syst. Evol. Microbiol.">
        <title>Complete genome sequence of Corynebacterium casei LMG S-19264T (=DSM 44701T), isolated from a smear-ripened cheese.</title>
        <authorList>
            <consortium name="US DOE Joint Genome Institute (JGI-PGF)"/>
            <person name="Walter F."/>
            <person name="Albersmeier A."/>
            <person name="Kalinowski J."/>
            <person name="Ruckert C."/>
        </authorList>
    </citation>
    <scope>NUCLEOTIDE SEQUENCE</scope>
    <source>
        <strain evidence="8">CGMCC 1.15320</strain>
    </source>
</reference>
<accession>A0A916RFR9</accession>
<feature type="chain" id="PRO_5038032524" description="Outer membrane protein beta-barrel domain-containing protein" evidence="6">
    <location>
        <begin position="20"/>
        <end position="218"/>
    </location>
</feature>
<dbReference type="PANTHER" id="PTHR34001:SF3">
    <property type="entry name" value="BLL7405 PROTEIN"/>
    <property type="match status" value="1"/>
</dbReference>
<evidence type="ECO:0000256" key="3">
    <source>
        <dbReference type="ARBA" id="ARBA00023136"/>
    </source>
</evidence>
<dbReference type="RefSeq" id="WP_188719402.1">
    <property type="nucleotide sequence ID" value="NZ_BMIF01000001.1"/>
</dbReference>
<dbReference type="EMBL" id="BMIF01000001">
    <property type="protein sequence ID" value="GGA54856.1"/>
    <property type="molecule type" value="Genomic_DNA"/>
</dbReference>
<keyword evidence="2 6" id="KW-0732">Signal</keyword>
<dbReference type="SUPFAM" id="SSF56925">
    <property type="entry name" value="OMPA-like"/>
    <property type="match status" value="1"/>
</dbReference>
<dbReference type="InterPro" id="IPR011250">
    <property type="entry name" value="OMP/PagP_B-barrel"/>
</dbReference>
<comment type="subcellular location">
    <subcellularLocation>
        <location evidence="1">Cell outer membrane</location>
    </subcellularLocation>
</comment>
<keyword evidence="3" id="KW-0472">Membrane</keyword>
<feature type="signal peptide" evidence="6">
    <location>
        <begin position="1"/>
        <end position="19"/>
    </location>
</feature>
<evidence type="ECO:0000256" key="4">
    <source>
        <dbReference type="ARBA" id="ARBA00023237"/>
    </source>
</evidence>
<gene>
    <name evidence="8" type="ORF">GCM10011385_05560</name>
</gene>
<sequence>MKLVVISAAAVLASSAAFAADAVYSYDSVPAAPAVQAQQIDWTGAYVGVNAGYAGGKAKASAEGENILGVTGSGFVGGAQAGYNFQSGQMVYGVETDIQYSNVKAEIDFVGTEVGAKQRWVGTTRARVGYTPVEKVMTYATGGVAYGKTKVYAGDDSISKTKVGWAAGAGAEYAVDSNVSLKTEYLYTDLGKVNVDVVEGGNVKFKTHTVRAGVNYKF</sequence>
<evidence type="ECO:0000256" key="1">
    <source>
        <dbReference type="ARBA" id="ARBA00004442"/>
    </source>
</evidence>
<comment type="caution">
    <text evidence="8">The sequence shown here is derived from an EMBL/GenBank/DDBJ whole genome shotgun (WGS) entry which is preliminary data.</text>
</comment>
<keyword evidence="9" id="KW-1185">Reference proteome</keyword>
<dbReference type="GO" id="GO:0009279">
    <property type="term" value="C:cell outer membrane"/>
    <property type="evidence" value="ECO:0007669"/>
    <property type="project" value="UniProtKB-SubCell"/>
</dbReference>
<evidence type="ECO:0000313" key="9">
    <source>
        <dbReference type="Proteomes" id="UP000636264"/>
    </source>
</evidence>
<reference evidence="8" key="2">
    <citation type="submission" date="2020-09" db="EMBL/GenBank/DDBJ databases">
        <authorList>
            <person name="Sun Q."/>
            <person name="Zhou Y."/>
        </authorList>
    </citation>
    <scope>NUCLEOTIDE SEQUENCE</scope>
    <source>
        <strain evidence="8">CGMCC 1.15320</strain>
    </source>
</reference>
<keyword evidence="4" id="KW-0998">Cell outer membrane</keyword>
<dbReference type="InterPro" id="IPR051692">
    <property type="entry name" value="OMP-like"/>
</dbReference>
<dbReference type="AlphaFoldDB" id="A0A916RFR9"/>
<protein>
    <recommendedName>
        <fullName evidence="7">Outer membrane protein beta-barrel domain-containing protein</fullName>
    </recommendedName>
</protein>
<dbReference type="Gene3D" id="2.40.160.20">
    <property type="match status" value="1"/>
</dbReference>
<evidence type="ECO:0000256" key="5">
    <source>
        <dbReference type="ARBA" id="ARBA00038306"/>
    </source>
</evidence>
<evidence type="ECO:0000259" key="7">
    <source>
        <dbReference type="Pfam" id="PF13505"/>
    </source>
</evidence>
<evidence type="ECO:0000256" key="6">
    <source>
        <dbReference type="SAM" id="SignalP"/>
    </source>
</evidence>
<dbReference type="Proteomes" id="UP000636264">
    <property type="component" value="Unassembled WGS sequence"/>
</dbReference>
<name>A0A916RFR9_9HYPH</name>
<proteinExistence type="inferred from homology"/>
<evidence type="ECO:0000256" key="2">
    <source>
        <dbReference type="ARBA" id="ARBA00022729"/>
    </source>
</evidence>
<dbReference type="PANTHER" id="PTHR34001">
    <property type="entry name" value="BLL7405 PROTEIN"/>
    <property type="match status" value="1"/>
</dbReference>